<sequence length="199" mass="21535">MMGWVFGSREETLQMSIFPVPMFLDSPWYPLSNSVMACISPQSQPVLSSLAAPIQLVSDSPRSVCKNAAKTSIHRALPLAKPHFISQCCRSSDSASCADSFHNLSDNDNRNTDSFDTNTTYAPQPYGLPESTSYAASQLTAVAAIFMTSTTYVVHQTCPIPVVSPSSPKLQPSHSSSLSSSPIQSPSTAFHRFRNPTKS</sequence>
<organism evidence="2">
    <name type="scientific">Spongospora subterranea</name>
    <dbReference type="NCBI Taxonomy" id="70186"/>
    <lineage>
        <taxon>Eukaryota</taxon>
        <taxon>Sar</taxon>
        <taxon>Rhizaria</taxon>
        <taxon>Endomyxa</taxon>
        <taxon>Phytomyxea</taxon>
        <taxon>Plasmodiophorida</taxon>
        <taxon>Plasmodiophoridae</taxon>
        <taxon>Spongospora</taxon>
    </lineage>
</organism>
<evidence type="ECO:0000313" key="2">
    <source>
        <dbReference type="EMBL" id="CRZ09372.1"/>
    </source>
</evidence>
<feature type="region of interest" description="Disordered" evidence="1">
    <location>
        <begin position="163"/>
        <end position="199"/>
    </location>
</feature>
<feature type="compositionally biased region" description="Low complexity" evidence="1">
    <location>
        <begin position="164"/>
        <end position="187"/>
    </location>
</feature>
<name>A0A0H5R6I0_9EUKA</name>
<dbReference type="AlphaFoldDB" id="A0A0H5R6I0"/>
<dbReference type="EMBL" id="HACM01008930">
    <property type="protein sequence ID" value="CRZ09372.1"/>
    <property type="molecule type" value="Transcribed_RNA"/>
</dbReference>
<accession>A0A0H5R6I0</accession>
<protein>
    <submittedName>
        <fullName evidence="2">Uncharacterized protein</fullName>
    </submittedName>
</protein>
<proteinExistence type="predicted"/>
<evidence type="ECO:0000256" key="1">
    <source>
        <dbReference type="SAM" id="MobiDB-lite"/>
    </source>
</evidence>
<reference evidence="2" key="1">
    <citation type="submission" date="2015-04" db="EMBL/GenBank/DDBJ databases">
        <title>The genome sequence of the plant pathogenic Rhizarian Plasmodiophora brassicae reveals insights in its biotrophic life cycle and the origin of chitin synthesis.</title>
        <authorList>
            <person name="Schwelm A."/>
            <person name="Fogelqvist J."/>
            <person name="Knaust A."/>
            <person name="Julke S."/>
            <person name="Lilja T."/>
            <person name="Dhandapani V."/>
            <person name="Bonilla-Rosso G."/>
            <person name="Karlsson M."/>
            <person name="Shevchenko A."/>
            <person name="Choi S.R."/>
            <person name="Kim H.G."/>
            <person name="Park J.Y."/>
            <person name="Lim Y.P."/>
            <person name="Ludwig-Muller J."/>
            <person name="Dixelius C."/>
        </authorList>
    </citation>
    <scope>NUCLEOTIDE SEQUENCE</scope>
    <source>
        <tissue evidence="2">Potato root galls</tissue>
    </source>
</reference>